<dbReference type="AlphaFoldDB" id="A0AAV0VJV9"/>
<dbReference type="Proteomes" id="UP001160148">
    <property type="component" value="Unassembled WGS sequence"/>
</dbReference>
<proteinExistence type="predicted"/>
<feature type="compositionally biased region" description="Low complexity" evidence="1">
    <location>
        <begin position="1"/>
        <end position="28"/>
    </location>
</feature>
<reference evidence="2 3" key="1">
    <citation type="submission" date="2023-01" db="EMBL/GenBank/DDBJ databases">
        <authorList>
            <person name="Whitehead M."/>
        </authorList>
    </citation>
    <scope>NUCLEOTIDE SEQUENCE [LARGE SCALE GENOMIC DNA]</scope>
</reference>
<evidence type="ECO:0000256" key="1">
    <source>
        <dbReference type="SAM" id="MobiDB-lite"/>
    </source>
</evidence>
<feature type="compositionally biased region" description="Basic residues" evidence="1">
    <location>
        <begin position="68"/>
        <end position="81"/>
    </location>
</feature>
<evidence type="ECO:0000313" key="3">
    <source>
        <dbReference type="Proteomes" id="UP001160148"/>
    </source>
</evidence>
<sequence>MSVPRTTSLAVAATSTTTATATTTTGATDFGDAPVSARLRRRHSYRRGECGHVMPAVRGRSRDNNHRWPQRPCRRRHVSRRNHVDDNSINRYTPVWVVRSSVEIAHATETLAETDQTPARVQND</sequence>
<dbReference type="EMBL" id="CARXXK010000001">
    <property type="protein sequence ID" value="CAI6344541.1"/>
    <property type="molecule type" value="Genomic_DNA"/>
</dbReference>
<keyword evidence="3" id="KW-1185">Reference proteome</keyword>
<comment type="caution">
    <text evidence="2">The sequence shown here is derived from an EMBL/GenBank/DDBJ whole genome shotgun (WGS) entry which is preliminary data.</text>
</comment>
<evidence type="ECO:0008006" key="4">
    <source>
        <dbReference type="Google" id="ProtNLM"/>
    </source>
</evidence>
<name>A0AAV0VJV9_9HEMI</name>
<gene>
    <name evidence="2" type="ORF">MEUPH1_LOCUS1663</name>
</gene>
<feature type="region of interest" description="Disordered" evidence="1">
    <location>
        <begin position="56"/>
        <end position="86"/>
    </location>
</feature>
<evidence type="ECO:0000313" key="2">
    <source>
        <dbReference type="EMBL" id="CAI6344541.1"/>
    </source>
</evidence>
<accession>A0AAV0VJV9</accession>
<feature type="region of interest" description="Disordered" evidence="1">
    <location>
        <begin position="1"/>
        <end position="40"/>
    </location>
</feature>
<protein>
    <recommendedName>
        <fullName evidence="4">Secreted protein</fullName>
    </recommendedName>
</protein>
<organism evidence="2 3">
    <name type="scientific">Macrosiphum euphorbiae</name>
    <name type="common">potato aphid</name>
    <dbReference type="NCBI Taxonomy" id="13131"/>
    <lineage>
        <taxon>Eukaryota</taxon>
        <taxon>Metazoa</taxon>
        <taxon>Ecdysozoa</taxon>
        <taxon>Arthropoda</taxon>
        <taxon>Hexapoda</taxon>
        <taxon>Insecta</taxon>
        <taxon>Pterygota</taxon>
        <taxon>Neoptera</taxon>
        <taxon>Paraneoptera</taxon>
        <taxon>Hemiptera</taxon>
        <taxon>Sternorrhyncha</taxon>
        <taxon>Aphidomorpha</taxon>
        <taxon>Aphidoidea</taxon>
        <taxon>Aphididae</taxon>
        <taxon>Macrosiphini</taxon>
        <taxon>Macrosiphum</taxon>
    </lineage>
</organism>